<evidence type="ECO:0000313" key="4">
    <source>
        <dbReference type="Proteomes" id="UP000626109"/>
    </source>
</evidence>
<sequence length="109" mass="11590">MARLEAAKAARLFIDFANETGSPYHTVTACTKLLRASGFEELLDGTRWTVNKGVKYYVTKGGSDVMAFVVGGKFSADGDSGISMIGAHTDSPCLRLRPNSKISGAGMLQ</sequence>
<dbReference type="PANTHER" id="PTHR28570:SF3">
    <property type="entry name" value="ASPARTYL AMINOPEPTIDASE"/>
    <property type="match status" value="1"/>
</dbReference>
<gene>
    <name evidence="3" type="ORF">PGLA2088_LOCUS10795</name>
</gene>
<dbReference type="GO" id="GO:0008270">
    <property type="term" value="F:zinc ion binding"/>
    <property type="evidence" value="ECO:0007669"/>
    <property type="project" value="InterPro"/>
</dbReference>
<dbReference type="Proteomes" id="UP000626109">
    <property type="component" value="Unassembled WGS sequence"/>
</dbReference>
<dbReference type="EMBL" id="CAJNNW010012216">
    <property type="protein sequence ID" value="CAE8654090.1"/>
    <property type="molecule type" value="Genomic_DNA"/>
</dbReference>
<accession>A0A813IP19</accession>
<reference evidence="3" key="1">
    <citation type="submission" date="2021-02" db="EMBL/GenBank/DDBJ databases">
        <authorList>
            <person name="Dougan E. K."/>
            <person name="Rhodes N."/>
            <person name="Thang M."/>
            <person name="Chan C."/>
        </authorList>
    </citation>
    <scope>NUCLEOTIDE SEQUENCE</scope>
</reference>
<comment type="caution">
    <text evidence="3">The sequence shown here is derived from an EMBL/GenBank/DDBJ whole genome shotgun (WGS) entry which is preliminary data.</text>
</comment>
<dbReference type="GO" id="GO:0004177">
    <property type="term" value="F:aminopeptidase activity"/>
    <property type="evidence" value="ECO:0007669"/>
    <property type="project" value="UniProtKB-EC"/>
</dbReference>
<organism evidence="3 4">
    <name type="scientific">Polarella glacialis</name>
    <name type="common">Dinoflagellate</name>
    <dbReference type="NCBI Taxonomy" id="89957"/>
    <lineage>
        <taxon>Eukaryota</taxon>
        <taxon>Sar</taxon>
        <taxon>Alveolata</taxon>
        <taxon>Dinophyceae</taxon>
        <taxon>Suessiales</taxon>
        <taxon>Suessiaceae</taxon>
        <taxon>Polarella</taxon>
    </lineage>
</organism>
<dbReference type="PANTHER" id="PTHR28570">
    <property type="entry name" value="ASPARTYL AMINOPEPTIDASE"/>
    <property type="match status" value="1"/>
</dbReference>
<dbReference type="AlphaFoldDB" id="A0A813IP19"/>
<dbReference type="PROSITE" id="PS51257">
    <property type="entry name" value="PROKAR_LIPOPROTEIN"/>
    <property type="match status" value="1"/>
</dbReference>
<proteinExistence type="predicted"/>
<comment type="catalytic activity">
    <reaction evidence="1">
        <text>Release of an N-terminal aspartate or glutamate from a peptide, with a preference for aspartate.</text>
        <dbReference type="EC" id="3.4.11.21"/>
    </reaction>
</comment>
<dbReference type="InterPro" id="IPR001948">
    <property type="entry name" value="Peptidase_M18"/>
</dbReference>
<protein>
    <recommendedName>
        <fullName evidence="2">aspartyl aminopeptidase</fullName>
        <ecNumber evidence="2">3.4.11.21</ecNumber>
    </recommendedName>
</protein>
<evidence type="ECO:0000256" key="1">
    <source>
        <dbReference type="ARBA" id="ARBA00001335"/>
    </source>
</evidence>
<dbReference type="EC" id="3.4.11.21" evidence="2"/>
<dbReference type="SUPFAM" id="SSF53187">
    <property type="entry name" value="Zn-dependent exopeptidases"/>
    <property type="match status" value="1"/>
</dbReference>
<feature type="non-terminal residue" evidence="3">
    <location>
        <position position="109"/>
    </location>
</feature>
<dbReference type="Pfam" id="PF02127">
    <property type="entry name" value="Peptidase_M18"/>
    <property type="match status" value="1"/>
</dbReference>
<dbReference type="Gene3D" id="3.40.630.10">
    <property type="entry name" value="Zn peptidases"/>
    <property type="match status" value="1"/>
</dbReference>
<evidence type="ECO:0000256" key="2">
    <source>
        <dbReference type="ARBA" id="ARBA00011965"/>
    </source>
</evidence>
<dbReference type="GO" id="GO:0006508">
    <property type="term" value="P:proteolysis"/>
    <property type="evidence" value="ECO:0007669"/>
    <property type="project" value="InterPro"/>
</dbReference>
<evidence type="ECO:0000313" key="3">
    <source>
        <dbReference type="EMBL" id="CAE8654090.1"/>
    </source>
</evidence>
<name>A0A813IP19_POLGL</name>